<dbReference type="AlphaFoldDB" id="A0A811MVL2"/>
<dbReference type="PANTHER" id="PTHR33074:SF96">
    <property type="entry name" value="EXPRESSED PROTEIN"/>
    <property type="match status" value="1"/>
</dbReference>
<dbReference type="InterPro" id="IPR011676">
    <property type="entry name" value="DUF1618"/>
</dbReference>
<organism evidence="2 3">
    <name type="scientific">Miscanthus lutarioriparius</name>
    <dbReference type="NCBI Taxonomy" id="422564"/>
    <lineage>
        <taxon>Eukaryota</taxon>
        <taxon>Viridiplantae</taxon>
        <taxon>Streptophyta</taxon>
        <taxon>Embryophyta</taxon>
        <taxon>Tracheophyta</taxon>
        <taxon>Spermatophyta</taxon>
        <taxon>Magnoliopsida</taxon>
        <taxon>Liliopsida</taxon>
        <taxon>Poales</taxon>
        <taxon>Poaceae</taxon>
        <taxon>PACMAD clade</taxon>
        <taxon>Panicoideae</taxon>
        <taxon>Andropogonodae</taxon>
        <taxon>Andropogoneae</taxon>
        <taxon>Saccharinae</taxon>
        <taxon>Miscanthus</taxon>
    </lineage>
</organism>
<sequence>MAAAAAASLPDWALLDRFIFLRDDTSFPAADPTAASSTNSLGDKGRRRCPVALSAPLRLWHLARVLGHVQGGSFRHTDQNLRRLECLDMGVLRRGEDDMAVAELQIIRTSEEPELHVLIPSSSGSSRWQSKKMRFIHAAAELDLEQFLWNWSADAVVPFGRYLCWVDYCQGAILLCDVFNDSPALRYLALPAKLPGMYRRGFGSSLADMFMTVGVNEESGVMKFVRVVGGNGRMIGLEYIPESGFAADSWILEITEKDEMIWKKGAAVRSDDLLLSEAFAKLPPMPLQFPHVSLNDPSIVYFVKANHGHVMDGIEYDNTWLVAIDMPNKTVKSSFQYIKKEESSSDEYTSSGRRRVSSLTSALVETRSQLANIPWDPMSSKWGAMSKPGSPVVVLQGGDERRGVACWEPELVVDRRSEAPQRTFGPMLVEVCLRPGSLSVGVAAPASLGVLGARESPVLQGLDKPRVDVENCGALGADNDTTSASGLGLEDDYSLWPRIWRNLGRPPQL</sequence>
<comment type="caution">
    <text evidence="2">The sequence shown here is derived from an EMBL/GenBank/DDBJ whole genome shotgun (WGS) entry which is preliminary data.</text>
</comment>
<feature type="domain" description="DUF1618" evidence="1">
    <location>
        <begin position="165"/>
        <end position="301"/>
    </location>
</feature>
<dbReference type="Pfam" id="PF07762">
    <property type="entry name" value="DUF1618"/>
    <property type="match status" value="1"/>
</dbReference>
<dbReference type="Proteomes" id="UP000604825">
    <property type="component" value="Unassembled WGS sequence"/>
</dbReference>
<keyword evidence="3" id="KW-1185">Reference proteome</keyword>
<dbReference type="EMBL" id="CAJGYO010000003">
    <property type="protein sequence ID" value="CAD6216693.1"/>
    <property type="molecule type" value="Genomic_DNA"/>
</dbReference>
<gene>
    <name evidence="2" type="ORF">NCGR_LOCUS10872</name>
</gene>
<evidence type="ECO:0000259" key="1">
    <source>
        <dbReference type="Pfam" id="PF07762"/>
    </source>
</evidence>
<evidence type="ECO:0000313" key="2">
    <source>
        <dbReference type="EMBL" id="CAD6216693.1"/>
    </source>
</evidence>
<accession>A0A811MVL2</accession>
<name>A0A811MVL2_9POAL</name>
<dbReference type="PANTHER" id="PTHR33074">
    <property type="entry name" value="EXPRESSED PROTEIN-RELATED"/>
    <property type="match status" value="1"/>
</dbReference>
<dbReference type="OrthoDB" id="693343at2759"/>
<proteinExistence type="predicted"/>
<reference evidence="2" key="1">
    <citation type="submission" date="2020-10" db="EMBL/GenBank/DDBJ databases">
        <authorList>
            <person name="Han B."/>
            <person name="Lu T."/>
            <person name="Zhao Q."/>
            <person name="Huang X."/>
            <person name="Zhao Y."/>
        </authorList>
    </citation>
    <scope>NUCLEOTIDE SEQUENCE</scope>
</reference>
<evidence type="ECO:0000313" key="3">
    <source>
        <dbReference type="Proteomes" id="UP000604825"/>
    </source>
</evidence>
<protein>
    <recommendedName>
        <fullName evidence="1">DUF1618 domain-containing protein</fullName>
    </recommendedName>
</protein>